<evidence type="ECO:0000256" key="3">
    <source>
        <dbReference type="ARBA" id="ARBA00022833"/>
    </source>
</evidence>
<evidence type="ECO:0000313" key="13">
    <source>
        <dbReference type="RefSeq" id="XP_027105310.1"/>
    </source>
</evidence>
<evidence type="ECO:0000256" key="8">
    <source>
        <dbReference type="PROSITE-ProRule" id="PRU00071"/>
    </source>
</evidence>
<dbReference type="GeneID" id="113726040"/>
<dbReference type="GO" id="GO:0003700">
    <property type="term" value="F:DNA-binding transcription factor activity"/>
    <property type="evidence" value="ECO:0007669"/>
    <property type="project" value="UniProtKB-UniRule"/>
</dbReference>
<dbReference type="PANTHER" id="PTHR31992">
    <property type="entry name" value="DOF ZINC FINGER PROTEIN DOF1.4-RELATED"/>
    <property type="match status" value="1"/>
</dbReference>
<dbReference type="PROSITE" id="PS01361">
    <property type="entry name" value="ZF_DOF_1"/>
    <property type="match status" value="1"/>
</dbReference>
<evidence type="ECO:0000256" key="6">
    <source>
        <dbReference type="ARBA" id="ARBA00023163"/>
    </source>
</evidence>
<proteinExistence type="predicted"/>
<dbReference type="RefSeq" id="XP_071935047.1">
    <property type="nucleotide sequence ID" value="XM_072078946.1"/>
</dbReference>
<evidence type="ECO:0000256" key="1">
    <source>
        <dbReference type="ARBA" id="ARBA00022723"/>
    </source>
</evidence>
<reference evidence="13" key="2">
    <citation type="submission" date="2025-04" db="UniProtKB">
        <authorList>
            <consortium name="RefSeq"/>
        </authorList>
    </citation>
    <scope>IDENTIFICATION</scope>
    <source>
        <tissue evidence="13 14">Leaves</tissue>
    </source>
</reference>
<dbReference type="RefSeq" id="XP_027105310.1">
    <property type="nucleotide sequence ID" value="XM_027249509.1"/>
</dbReference>
<keyword evidence="1 9" id="KW-0479">Metal-binding</keyword>
<evidence type="ECO:0000256" key="4">
    <source>
        <dbReference type="ARBA" id="ARBA00023015"/>
    </source>
</evidence>
<dbReference type="OrthoDB" id="1927254at2759"/>
<keyword evidence="4 9" id="KW-0805">Transcription regulation</keyword>
<keyword evidence="7 8" id="KW-0539">Nucleus</keyword>
<dbReference type="PANTHER" id="PTHR31992:SF141">
    <property type="entry name" value="DOF ZINC FINGER PROTEIN DOF1.4"/>
    <property type="match status" value="1"/>
</dbReference>
<keyword evidence="3 9" id="KW-0862">Zinc</keyword>
<feature type="compositionally biased region" description="Low complexity" evidence="10">
    <location>
        <begin position="116"/>
        <end position="135"/>
    </location>
</feature>
<evidence type="ECO:0000256" key="9">
    <source>
        <dbReference type="RuleBase" id="RU369094"/>
    </source>
</evidence>
<dbReference type="GO" id="GO:0005634">
    <property type="term" value="C:nucleus"/>
    <property type="evidence" value="ECO:0007669"/>
    <property type="project" value="UniProtKB-SubCell"/>
</dbReference>
<organism evidence="12 13">
    <name type="scientific">Coffea arabica</name>
    <name type="common">Arabian coffee</name>
    <dbReference type="NCBI Taxonomy" id="13443"/>
    <lineage>
        <taxon>Eukaryota</taxon>
        <taxon>Viridiplantae</taxon>
        <taxon>Streptophyta</taxon>
        <taxon>Embryophyta</taxon>
        <taxon>Tracheophyta</taxon>
        <taxon>Spermatophyta</taxon>
        <taxon>Magnoliopsida</taxon>
        <taxon>eudicotyledons</taxon>
        <taxon>Gunneridae</taxon>
        <taxon>Pentapetalae</taxon>
        <taxon>asterids</taxon>
        <taxon>lamiids</taxon>
        <taxon>Gentianales</taxon>
        <taxon>Rubiaceae</taxon>
        <taxon>Ixoroideae</taxon>
        <taxon>Gardenieae complex</taxon>
        <taxon>Bertiereae - Coffeeae clade</taxon>
        <taxon>Coffeeae</taxon>
        <taxon>Coffea</taxon>
    </lineage>
</organism>
<evidence type="ECO:0000313" key="12">
    <source>
        <dbReference type="Proteomes" id="UP001652660"/>
    </source>
</evidence>
<evidence type="ECO:0000256" key="5">
    <source>
        <dbReference type="ARBA" id="ARBA00023125"/>
    </source>
</evidence>
<dbReference type="GO" id="GO:0008270">
    <property type="term" value="F:zinc ion binding"/>
    <property type="evidence" value="ECO:0007669"/>
    <property type="project" value="UniProtKB-KW"/>
</dbReference>
<comment type="function">
    <text evidence="9">Transcription factor that binds specifically to a 5'-AA[AG]G-3' consensus core sequence.</text>
</comment>
<dbReference type="PROSITE" id="PS50884">
    <property type="entry name" value="ZF_DOF_2"/>
    <property type="match status" value="1"/>
</dbReference>
<dbReference type="Proteomes" id="UP001652660">
    <property type="component" value="Chromosome 2c"/>
</dbReference>
<evidence type="ECO:0000256" key="7">
    <source>
        <dbReference type="ARBA" id="ARBA00023242"/>
    </source>
</evidence>
<evidence type="ECO:0000259" key="11">
    <source>
        <dbReference type="PROSITE" id="PS50884"/>
    </source>
</evidence>
<feature type="region of interest" description="Disordered" evidence="10">
    <location>
        <begin position="40"/>
        <end position="59"/>
    </location>
</feature>
<keyword evidence="2 8" id="KW-0863">Zinc-finger</keyword>
<dbReference type="InterPro" id="IPR045174">
    <property type="entry name" value="Dof"/>
</dbReference>
<name>A0A6P6VS43_COFAR</name>
<keyword evidence="5 8" id="KW-0238">DNA-binding</keyword>
<feature type="domain" description="Dof-type" evidence="11">
    <location>
        <begin position="58"/>
        <end position="112"/>
    </location>
</feature>
<dbReference type="InterPro" id="IPR003851">
    <property type="entry name" value="Znf_Dof"/>
</dbReference>
<keyword evidence="6 9" id="KW-0804">Transcription</keyword>
<dbReference type="AlphaFoldDB" id="A0A6P6VS43"/>
<sequence length="353" mass="38453">MLGNCEKMVVISSSTSNEWPLQPQNQMIDEKGLMDQSTAAKMMEKPSQDQQQQQQPPLKCPRCDSSNTKFCYYNNYSLSQPRHFCKACKRYWTRGGTLRNVPVGGGCRKNKRVKRPASTNEATSTSAQTATSNPSHVVPPGQIDLSCSSAGNHINPLFYSLLTNNHHPSELNFPYPARFNTSNGYDLLQPQMNGLGLGFSSGPLASDVNGSDYRNGINSISSNKQIQDVGVIPSNSLLSSYSNSIFGSTSTSTTSTMASLIASTLQQQKMIFGGGFEGFEDMQMHPPRSGENSVVVKDVKMEEGQHRLDWSVASNQNHIDQINSSDPSLLWNATGVGAWLDPSNVGSSVPSLI</sequence>
<dbReference type="Pfam" id="PF02701">
    <property type="entry name" value="Zn_ribbon_Dof"/>
    <property type="match status" value="1"/>
</dbReference>
<feature type="region of interest" description="Disordered" evidence="10">
    <location>
        <begin position="106"/>
        <end position="140"/>
    </location>
</feature>
<dbReference type="GO" id="GO:0003677">
    <property type="term" value="F:DNA binding"/>
    <property type="evidence" value="ECO:0007669"/>
    <property type="project" value="UniProtKB-UniRule"/>
</dbReference>
<dbReference type="Proteomes" id="UP001652660">
    <property type="component" value="Chromosome 2e"/>
</dbReference>
<keyword evidence="12" id="KW-1185">Reference proteome</keyword>
<protein>
    <recommendedName>
        <fullName evidence="9">Dof zinc finger protein</fullName>
    </recommendedName>
</protein>
<gene>
    <name evidence="13" type="primary">LOC113726040</name>
    <name evidence="14" type="synonym">LOC140036652</name>
</gene>
<evidence type="ECO:0000313" key="14">
    <source>
        <dbReference type="RefSeq" id="XP_071935047.1"/>
    </source>
</evidence>
<evidence type="ECO:0000256" key="10">
    <source>
        <dbReference type="SAM" id="MobiDB-lite"/>
    </source>
</evidence>
<reference evidence="12" key="1">
    <citation type="journal article" date="2025" name="Foods">
        <title>Unveiling the Microbial Signatures of Arabica Coffee Cherries: Insights into Ripeness Specific Diversity, Functional Traits, and Implications for Quality and Safety.</title>
        <authorList>
            <consortium name="RefSeq"/>
            <person name="Tenea G.N."/>
            <person name="Cifuentes V."/>
            <person name="Reyes P."/>
            <person name="Cevallos-Vallejos M."/>
        </authorList>
    </citation>
    <scope>NUCLEOTIDE SEQUENCE [LARGE SCALE GENOMIC DNA]</scope>
</reference>
<comment type="subcellular location">
    <subcellularLocation>
        <location evidence="8 9">Nucleus</location>
    </subcellularLocation>
</comment>
<evidence type="ECO:0000256" key="2">
    <source>
        <dbReference type="ARBA" id="ARBA00022771"/>
    </source>
</evidence>
<accession>A0A6P6VS43</accession>